<keyword evidence="3" id="KW-0472">Membrane</keyword>
<accession>A0A4U8V4N2</accession>
<evidence type="ECO:0000256" key="4">
    <source>
        <dbReference type="ARBA" id="ARBA00023180"/>
    </source>
</evidence>
<dbReference type="GO" id="GO:0005886">
    <property type="term" value="C:plasma membrane"/>
    <property type="evidence" value="ECO:0007669"/>
    <property type="project" value="TreeGrafter"/>
</dbReference>
<feature type="domain" description="Cadherin" evidence="7">
    <location>
        <begin position="150"/>
        <end position="277"/>
    </location>
</feature>
<evidence type="ECO:0000256" key="2">
    <source>
        <dbReference type="ARBA" id="ARBA00022692"/>
    </source>
</evidence>
<reference evidence="8" key="3">
    <citation type="journal article" date="2019" name="G3 (Bethesda)">
        <title>Hybrid Assembly of the Genome of the Entomopathogenic Nematode Steinernema carpocapsae Identifies the X-Chromosome.</title>
        <authorList>
            <person name="Serra L."/>
            <person name="Macchietto M."/>
            <person name="Macias-Munoz A."/>
            <person name="McGill C.J."/>
            <person name="Rodriguez I.M."/>
            <person name="Rodriguez B."/>
            <person name="Murad R."/>
            <person name="Mortazavi A."/>
        </authorList>
    </citation>
    <scope>NUCLEOTIDE SEQUENCE [LARGE SCALE GENOMIC DNA]</scope>
    <source>
        <strain evidence="8">ALL</strain>
    </source>
</reference>
<reference evidence="8" key="1">
    <citation type="submission" date="2013-11" db="EMBL/GenBank/DDBJ databases">
        <authorList>
            <person name="Sternberg P."/>
            <person name="Dillman A."/>
            <person name="Macchietto M."/>
        </authorList>
    </citation>
    <scope>NUCLEOTIDE SEQUENCE</scope>
    <source>
        <strain evidence="8">ALL</strain>
    </source>
</reference>
<evidence type="ECO:0000313" key="8">
    <source>
        <dbReference type="EMBL" id="TMS40064.1"/>
    </source>
</evidence>
<dbReference type="SUPFAM" id="SSF49313">
    <property type="entry name" value="Cadherin-like"/>
    <property type="match status" value="2"/>
</dbReference>
<dbReference type="AlphaFoldDB" id="A0A4U8V4N2"/>
<name>A0A4U8V4N2_STECR</name>
<dbReference type="InterPro" id="IPR015919">
    <property type="entry name" value="Cadherin-like_sf"/>
</dbReference>
<organism evidence="8">
    <name type="scientific">Steinernema carpocapsae</name>
    <name type="common">Entomopathogenic nematode</name>
    <dbReference type="NCBI Taxonomy" id="34508"/>
    <lineage>
        <taxon>Eukaryota</taxon>
        <taxon>Metazoa</taxon>
        <taxon>Ecdysozoa</taxon>
        <taxon>Nematoda</taxon>
        <taxon>Chromadorea</taxon>
        <taxon>Rhabditida</taxon>
        <taxon>Tylenchina</taxon>
        <taxon>Panagrolaimomorpha</taxon>
        <taxon>Strongyloidoidea</taxon>
        <taxon>Steinernematidae</taxon>
        <taxon>Steinernema</taxon>
    </lineage>
</organism>
<dbReference type="Gene3D" id="2.60.40.60">
    <property type="entry name" value="Cadherins"/>
    <property type="match status" value="2"/>
</dbReference>
<comment type="caution">
    <text evidence="8">The sequence shown here is derived from an EMBL/GenBank/DDBJ whole genome shotgun (WGS) entry which is preliminary data.</text>
</comment>
<dbReference type="OrthoDB" id="5870839at2759"/>
<sequence length="366" mass="40889">MSNAAEAMSIASWVSGLLVLLIAALSSLVCAQACYFPESELQPFFFDVAADTPPDSVIVDTVVEPANASLHIVSVRSGNLPQVNFTRRFVLERRSNNGQFMVINKEPLLLPNPSTVVETYLYMTIMCNKQAYPLITIRVRSGNSFKPRFYNAPYSVQIPENSTIGTVIPTSITAIDWDPANSFSVAYNIESGNDHGALELYVIDDHGFDPRLLPQQFGDNFTKIQLPSLIGLKINRPLRQQKYMIRISAVDENNSAMVSYATIIAEVVSMADVTPKFSSSEYYATYSSKFEVGTEIVPDQPIIAVDGNETLNREIVYFLEENEFSSLFYLDPVTARLLIKNRPTKDMHLGRSLTVQVSIFYKYRVG</sequence>
<evidence type="ECO:0000256" key="6">
    <source>
        <dbReference type="SAM" id="SignalP"/>
    </source>
</evidence>
<dbReference type="PANTHER" id="PTHR24028:SF328">
    <property type="entry name" value="CADHERIN-3"/>
    <property type="match status" value="1"/>
</dbReference>
<keyword evidence="3" id="KW-1133">Transmembrane helix</keyword>
<dbReference type="STRING" id="34508.A0A4U8V4N2"/>
<dbReference type="GO" id="GO:0007156">
    <property type="term" value="P:homophilic cell adhesion via plasma membrane adhesion molecules"/>
    <property type="evidence" value="ECO:0007669"/>
    <property type="project" value="InterPro"/>
</dbReference>
<evidence type="ECO:0000256" key="3">
    <source>
        <dbReference type="ARBA" id="ARBA00022989"/>
    </source>
</evidence>
<reference evidence="8" key="2">
    <citation type="journal article" date="2015" name="Genome Biol.">
        <title>Comparative genomics of Steinernema reveals deeply conserved gene regulatory networks.</title>
        <authorList>
            <person name="Dillman A.R."/>
            <person name="Macchietto M."/>
            <person name="Porter C.F."/>
            <person name="Rogers A."/>
            <person name="Williams B."/>
            <person name="Antoshechkin I."/>
            <person name="Lee M.M."/>
            <person name="Goodwin Z."/>
            <person name="Lu X."/>
            <person name="Lewis E.E."/>
            <person name="Goodrich-Blair H."/>
            <person name="Stock S.P."/>
            <person name="Adams B.J."/>
            <person name="Sternberg P.W."/>
            <person name="Mortazavi A."/>
        </authorList>
    </citation>
    <scope>NUCLEOTIDE SEQUENCE [LARGE SCALE GENOMIC DNA]</scope>
    <source>
        <strain evidence="8">ALL</strain>
    </source>
</reference>
<comment type="subcellular location">
    <subcellularLocation>
        <location evidence="1">Membrane</location>
        <topology evidence="1">Single-pass membrane protein</topology>
    </subcellularLocation>
</comment>
<evidence type="ECO:0000259" key="7">
    <source>
        <dbReference type="PROSITE" id="PS50268"/>
    </source>
</evidence>
<feature type="chain" id="PRO_5020889846" description="Cadherin domain-containing protein" evidence="6">
    <location>
        <begin position="32"/>
        <end position="366"/>
    </location>
</feature>
<keyword evidence="2" id="KW-0812">Transmembrane</keyword>
<keyword evidence="6" id="KW-0732">Signal</keyword>
<dbReference type="PROSITE" id="PS50268">
    <property type="entry name" value="CADHERIN_2"/>
    <property type="match status" value="1"/>
</dbReference>
<feature type="signal peptide" evidence="6">
    <location>
        <begin position="1"/>
        <end position="31"/>
    </location>
</feature>
<gene>
    <name evidence="8" type="ORF">L596_006491</name>
</gene>
<dbReference type="InterPro" id="IPR050174">
    <property type="entry name" value="Protocadherin/Cadherin-CA"/>
</dbReference>
<dbReference type="EMBL" id="AZBU02000001">
    <property type="protein sequence ID" value="TMS40064.1"/>
    <property type="molecule type" value="Genomic_DNA"/>
</dbReference>
<keyword evidence="5" id="KW-0106">Calcium</keyword>
<dbReference type="InterPro" id="IPR002126">
    <property type="entry name" value="Cadherin-like_dom"/>
</dbReference>
<dbReference type="GO" id="GO:0005509">
    <property type="term" value="F:calcium ion binding"/>
    <property type="evidence" value="ECO:0007669"/>
    <property type="project" value="UniProtKB-UniRule"/>
</dbReference>
<proteinExistence type="predicted"/>
<dbReference type="CDD" id="cd11304">
    <property type="entry name" value="Cadherin_repeat"/>
    <property type="match status" value="2"/>
</dbReference>
<evidence type="ECO:0000256" key="1">
    <source>
        <dbReference type="ARBA" id="ARBA00004167"/>
    </source>
</evidence>
<protein>
    <recommendedName>
        <fullName evidence="7">Cadherin domain-containing protein</fullName>
    </recommendedName>
</protein>
<evidence type="ECO:0000256" key="5">
    <source>
        <dbReference type="PROSITE-ProRule" id="PRU00043"/>
    </source>
</evidence>
<keyword evidence="4" id="KW-0325">Glycoprotein</keyword>
<dbReference type="PANTHER" id="PTHR24028">
    <property type="entry name" value="CADHERIN-87A"/>
    <property type="match status" value="1"/>
</dbReference>